<accession>A0ABU4GAB3</accession>
<gene>
    <name evidence="2" type="ORF">QT711_08745</name>
</gene>
<dbReference type="PRINTS" id="PR00368">
    <property type="entry name" value="FADPNR"/>
</dbReference>
<evidence type="ECO:0000313" key="3">
    <source>
        <dbReference type="Proteomes" id="UP001282284"/>
    </source>
</evidence>
<name>A0ABU4GAB3_9BACL</name>
<keyword evidence="1" id="KW-0560">Oxidoreductase</keyword>
<evidence type="ECO:0000313" key="2">
    <source>
        <dbReference type="EMBL" id="MDW0113275.1"/>
    </source>
</evidence>
<dbReference type="InterPro" id="IPR050982">
    <property type="entry name" value="Auxin_biosynth/cation_transpt"/>
</dbReference>
<dbReference type="PRINTS" id="PR00469">
    <property type="entry name" value="PNDRDTASEII"/>
</dbReference>
<protein>
    <submittedName>
        <fullName evidence="2">NAD(P)-binding domain-containing protein</fullName>
    </submittedName>
</protein>
<dbReference type="Gene3D" id="3.50.50.60">
    <property type="entry name" value="FAD/NAD(P)-binding domain"/>
    <property type="match status" value="1"/>
</dbReference>
<sequence length="347" mass="38418">MYDVVIIGAGQAGIAAGYYVKQTGLSFVLIDGHKEIGMSWRNRYDSLVLFTPRKYSALPGLRMNGRPKGFPTKSEMATYLQQYVNQNDLPIKLNTTVSSVSKRRGIYLIETNQGIIQAKRVVIASGAFQKPFIPPVVVRAEDKPFQLHSSTYRSPDQLPEGPVLVVGGGNSGAQIAVELAGEREVTLAVSQPLKFMPIQFLGRPIFHWLDVIGLLHAGRDTVKGRWFRKRKDPIFGKELKVFIDNKRVDLKPRVVKVVGDKVLFSDNSERNFETIVWCTGFVPAYDWIQIEGALSSNGSPLHDRGVSPIAGLYYIGLPWQHQRGSALVCGVGMDAAYIVSHMNESGS</sequence>
<keyword evidence="3" id="KW-1185">Reference proteome</keyword>
<dbReference type="PANTHER" id="PTHR43539:SF78">
    <property type="entry name" value="FLAVIN-CONTAINING MONOOXYGENASE"/>
    <property type="match status" value="1"/>
</dbReference>
<proteinExistence type="predicted"/>
<evidence type="ECO:0000256" key="1">
    <source>
        <dbReference type="ARBA" id="ARBA00023002"/>
    </source>
</evidence>
<dbReference type="Pfam" id="PF13738">
    <property type="entry name" value="Pyr_redox_3"/>
    <property type="match status" value="1"/>
</dbReference>
<dbReference type="RefSeq" id="WP_317943558.1">
    <property type="nucleotide sequence ID" value="NZ_JAUBDI010000006.1"/>
</dbReference>
<organism evidence="2 3">
    <name type="scientific">Sporosarcina saromensis</name>
    <dbReference type="NCBI Taxonomy" id="359365"/>
    <lineage>
        <taxon>Bacteria</taxon>
        <taxon>Bacillati</taxon>
        <taxon>Bacillota</taxon>
        <taxon>Bacilli</taxon>
        <taxon>Bacillales</taxon>
        <taxon>Caryophanaceae</taxon>
        <taxon>Sporosarcina</taxon>
    </lineage>
</organism>
<reference evidence="2 3" key="1">
    <citation type="submission" date="2023-06" db="EMBL/GenBank/DDBJ databases">
        <title>Sporosarcina sp. nov., isolated from Korean traditional fermented seafood 'Jeotgal'.</title>
        <authorList>
            <person name="Yang A.I."/>
            <person name="Shin N.-R."/>
        </authorList>
    </citation>
    <scope>NUCLEOTIDE SEQUENCE [LARGE SCALE GENOMIC DNA]</scope>
    <source>
        <strain evidence="2 3">KCTC13119</strain>
    </source>
</reference>
<dbReference type="EMBL" id="JAUBDI010000006">
    <property type="protein sequence ID" value="MDW0113275.1"/>
    <property type="molecule type" value="Genomic_DNA"/>
</dbReference>
<dbReference type="InterPro" id="IPR036188">
    <property type="entry name" value="FAD/NAD-bd_sf"/>
</dbReference>
<dbReference type="PANTHER" id="PTHR43539">
    <property type="entry name" value="FLAVIN-BINDING MONOOXYGENASE-LIKE PROTEIN (AFU_ORTHOLOGUE AFUA_4G09220)"/>
    <property type="match status" value="1"/>
</dbReference>
<dbReference type="Proteomes" id="UP001282284">
    <property type="component" value="Unassembled WGS sequence"/>
</dbReference>
<dbReference type="SUPFAM" id="SSF51905">
    <property type="entry name" value="FAD/NAD(P)-binding domain"/>
    <property type="match status" value="2"/>
</dbReference>
<comment type="caution">
    <text evidence="2">The sequence shown here is derived from an EMBL/GenBank/DDBJ whole genome shotgun (WGS) entry which is preliminary data.</text>
</comment>